<name>A0A061STQ0_9RHOB</name>
<dbReference type="InterPro" id="IPR020904">
    <property type="entry name" value="Sc_DH/Rdtase_CS"/>
</dbReference>
<dbReference type="PRINTS" id="PR00081">
    <property type="entry name" value="GDHRDH"/>
</dbReference>
<dbReference type="CDD" id="cd05233">
    <property type="entry name" value="SDR_c"/>
    <property type="match status" value="1"/>
</dbReference>
<dbReference type="PROSITE" id="PS00061">
    <property type="entry name" value="ADH_SHORT"/>
    <property type="match status" value="1"/>
</dbReference>
<evidence type="ECO:0000256" key="1">
    <source>
        <dbReference type="ARBA" id="ARBA00006484"/>
    </source>
</evidence>
<dbReference type="Proteomes" id="UP000027337">
    <property type="component" value="Unassembled WGS sequence"/>
</dbReference>
<dbReference type="SUPFAM" id="SSF51735">
    <property type="entry name" value="NAD(P)-binding Rossmann-fold domains"/>
    <property type="match status" value="1"/>
</dbReference>
<proteinExistence type="inferred from homology"/>
<reference evidence="5 6" key="1">
    <citation type="journal article" date="2014" name="Genome Announc.">
        <title>Draft Genome Sequences of Two Isolates of the Roseobacter Group, Sulfitobacter sp. Strains 3SOLIMAR09 and 1FIGIMAR09, from Harbors of Mallorca Island (Mediterranean Sea).</title>
        <authorList>
            <person name="Mas-Llado M."/>
            <person name="Pina-Villalonga J.M."/>
            <person name="Brunet-Galmes I."/>
            <person name="Nogales B."/>
            <person name="Bosch R."/>
        </authorList>
    </citation>
    <scope>NUCLEOTIDE SEQUENCE [LARGE SCALE GENOMIC DNA]</scope>
    <source>
        <strain evidence="5 6">1FIGIMAR09</strain>
    </source>
</reference>
<dbReference type="Gene3D" id="3.40.50.720">
    <property type="entry name" value="NAD(P)-binding Rossmann-like Domain"/>
    <property type="match status" value="1"/>
</dbReference>
<dbReference type="InterPro" id="IPR057326">
    <property type="entry name" value="KR_dom"/>
</dbReference>
<evidence type="ECO:0000256" key="2">
    <source>
        <dbReference type="ARBA" id="ARBA00023002"/>
    </source>
</evidence>
<evidence type="ECO:0000313" key="6">
    <source>
        <dbReference type="Proteomes" id="UP000027337"/>
    </source>
</evidence>
<dbReference type="PANTHER" id="PTHR43669:SF3">
    <property type="entry name" value="ALCOHOL DEHYDROGENASE, PUTATIVE (AFU_ORTHOLOGUE AFUA_3G03445)-RELATED"/>
    <property type="match status" value="1"/>
</dbReference>
<dbReference type="PRINTS" id="PR00080">
    <property type="entry name" value="SDRFAMILY"/>
</dbReference>
<dbReference type="EMBL" id="JEMU01000010">
    <property type="protein sequence ID" value="KAJ02620.1"/>
    <property type="molecule type" value="Genomic_DNA"/>
</dbReference>
<dbReference type="InterPro" id="IPR002347">
    <property type="entry name" value="SDR_fam"/>
</dbReference>
<organism evidence="5 6">
    <name type="scientific">Sulfitobacter mediterraneus</name>
    <dbReference type="NCBI Taxonomy" id="83219"/>
    <lineage>
        <taxon>Bacteria</taxon>
        <taxon>Pseudomonadati</taxon>
        <taxon>Pseudomonadota</taxon>
        <taxon>Alphaproteobacteria</taxon>
        <taxon>Rhodobacterales</taxon>
        <taxon>Roseobacteraceae</taxon>
        <taxon>Sulfitobacter</taxon>
    </lineage>
</organism>
<dbReference type="AlphaFoldDB" id="A0A061STQ0"/>
<keyword evidence="6" id="KW-1185">Reference proteome</keyword>
<dbReference type="eggNOG" id="COG4221">
    <property type="taxonomic scope" value="Bacteria"/>
</dbReference>
<accession>A0A061STQ0</accession>
<comment type="similarity">
    <text evidence="1 3">Belongs to the short-chain dehydrogenases/reductases (SDR) family.</text>
</comment>
<dbReference type="GO" id="GO:0016491">
    <property type="term" value="F:oxidoreductase activity"/>
    <property type="evidence" value="ECO:0007669"/>
    <property type="project" value="UniProtKB-KW"/>
</dbReference>
<protein>
    <submittedName>
        <fullName evidence="5">Short-chain dehydrogenase</fullName>
    </submittedName>
</protein>
<comment type="caution">
    <text evidence="5">The sequence shown here is derived from an EMBL/GenBank/DDBJ whole genome shotgun (WGS) entry which is preliminary data.</text>
</comment>
<dbReference type="InterPro" id="IPR036291">
    <property type="entry name" value="NAD(P)-bd_dom_sf"/>
</dbReference>
<sequence>MSTLENRVIFITGPARNVGRAMARAMHAEGAHIVLAGLEPERLQALKAELGRRTIALDMDVTKDASVKAAFEAAAQEFGRIDAVVSNAGIMGTGSVEAAPPDTMERMASVNLTGTYRVAHLAMPYLMMSRGYFLSVCSTAAVAHSPLQGQYCATKAGVWALMDCMRQEVRHRGVDVGALCPSFVVPDPDEIRPVDQVMVHLWGEPNLGGKQSVSAREVAQVAVGMVKKREREAVAPRKMNYVIRWPRFIQKMLERAYKDENIEAAMTASRDLAKQGRVVSTDLGHEDDGTLHKAD</sequence>
<dbReference type="STRING" id="83219.PM02_12620"/>
<gene>
    <name evidence="5" type="ORF">PM02_12620</name>
</gene>
<dbReference type="SMART" id="SM00822">
    <property type="entry name" value="PKS_KR"/>
    <property type="match status" value="1"/>
</dbReference>
<evidence type="ECO:0000313" key="5">
    <source>
        <dbReference type="EMBL" id="KAJ02620.1"/>
    </source>
</evidence>
<dbReference type="RefSeq" id="WP_051584155.1">
    <property type="nucleotide sequence ID" value="NZ_JEMU01000010.1"/>
</dbReference>
<evidence type="ECO:0000259" key="4">
    <source>
        <dbReference type="SMART" id="SM00822"/>
    </source>
</evidence>
<dbReference type="PANTHER" id="PTHR43669">
    <property type="entry name" value="5-KETO-D-GLUCONATE 5-REDUCTASE"/>
    <property type="match status" value="1"/>
</dbReference>
<dbReference type="Pfam" id="PF00106">
    <property type="entry name" value="adh_short"/>
    <property type="match status" value="1"/>
</dbReference>
<evidence type="ECO:0000256" key="3">
    <source>
        <dbReference type="RuleBase" id="RU000363"/>
    </source>
</evidence>
<feature type="domain" description="Ketoreductase" evidence="4">
    <location>
        <begin position="7"/>
        <end position="191"/>
    </location>
</feature>
<keyword evidence="2" id="KW-0560">Oxidoreductase</keyword>